<reference evidence="1" key="1">
    <citation type="submission" date="2020-09" db="EMBL/GenBank/DDBJ databases">
        <title>A novel bacterium of genus Paenibacillus, isolated from South China Sea.</title>
        <authorList>
            <person name="Huang H."/>
            <person name="Mo K."/>
            <person name="Hu Y."/>
        </authorList>
    </citation>
    <scope>NUCLEOTIDE SEQUENCE</scope>
    <source>
        <strain evidence="1">IB182363</strain>
    </source>
</reference>
<dbReference type="EMBL" id="JACXJA010000006">
    <property type="protein sequence ID" value="MBD2861487.1"/>
    <property type="molecule type" value="Genomic_DNA"/>
</dbReference>
<evidence type="ECO:0000313" key="1">
    <source>
        <dbReference type="EMBL" id="MBD2861487.1"/>
    </source>
</evidence>
<dbReference type="GO" id="GO:0030246">
    <property type="term" value="F:carbohydrate binding"/>
    <property type="evidence" value="ECO:0007669"/>
    <property type="project" value="InterPro"/>
</dbReference>
<name>A0A927C7K0_9BACL</name>
<evidence type="ECO:0008006" key="3">
    <source>
        <dbReference type="Google" id="ProtNLM"/>
    </source>
</evidence>
<gene>
    <name evidence="1" type="ORF">IDH45_05725</name>
</gene>
<dbReference type="AlphaFoldDB" id="A0A927C7K0"/>
<comment type="caution">
    <text evidence="1">The sequence shown here is derived from an EMBL/GenBank/DDBJ whole genome shotgun (WGS) entry which is preliminary data.</text>
</comment>
<evidence type="ECO:0000313" key="2">
    <source>
        <dbReference type="Proteomes" id="UP000639396"/>
    </source>
</evidence>
<dbReference type="Gene3D" id="2.70.98.10">
    <property type="match status" value="1"/>
</dbReference>
<protein>
    <recommendedName>
        <fullName evidence="3">DUF4432 domain-containing protein</fullName>
    </recommendedName>
</protein>
<dbReference type="InterPro" id="IPR014718">
    <property type="entry name" value="GH-type_carb-bd"/>
</dbReference>
<dbReference type="RefSeq" id="WP_190925559.1">
    <property type="nucleotide sequence ID" value="NZ_JACXJA010000006.1"/>
</dbReference>
<keyword evidence="2" id="KW-1185">Reference proteome</keyword>
<proteinExistence type="predicted"/>
<accession>A0A927C7K0</accession>
<organism evidence="1 2">
    <name type="scientific">Paenibacillus oceani</name>
    <dbReference type="NCBI Taxonomy" id="2772510"/>
    <lineage>
        <taxon>Bacteria</taxon>
        <taxon>Bacillati</taxon>
        <taxon>Bacillota</taxon>
        <taxon>Bacilli</taxon>
        <taxon>Bacillales</taxon>
        <taxon>Paenibacillaceae</taxon>
        <taxon>Paenibacillus</taxon>
    </lineage>
</organism>
<dbReference type="Proteomes" id="UP000639396">
    <property type="component" value="Unassembled WGS sequence"/>
</dbReference>
<sequence>MGEGEWYRPHRNAGCRITDGLTFKGYRSLLLENEKVLIHLLLDKGGEPIRWLHKPTDTDFIWIAGKGLGPSHPLYSEYEISYIGGWQEMFPEVSYTSTYRGATVHRGESAVTPWDYRIIRDDPDEIRVLLINQIRSLPLRTEKQIVLTAGSETVRIEETIFNLSPATPLEANWGHHLAYGRPFLGPDSFITLGEGATVHHPVTGESWAWPLMSGGGTDTDLSIMPAPGTKRDLLYISAPDSKYRLHSPRRGVSLEVRWDGSVWPYLWYWQNFQSDFAAPFFGCDYNIGLEMFNVPPKLTLGEAVERKLALAVPPSGRLSSWLEFEAIPGGE</sequence>